<evidence type="ECO:0000313" key="13">
    <source>
        <dbReference type="EMBL" id="KAG9485483.1"/>
    </source>
</evidence>
<evidence type="ECO:0000256" key="9">
    <source>
        <dbReference type="ARBA" id="ARBA00049937"/>
    </source>
</evidence>
<protein>
    <recommendedName>
        <fullName evidence="10">Transmembrane protein 81</fullName>
    </recommendedName>
</protein>
<keyword evidence="6 11" id="KW-0472">Membrane</keyword>
<evidence type="ECO:0000256" key="6">
    <source>
        <dbReference type="ARBA" id="ARBA00023136"/>
    </source>
</evidence>
<dbReference type="InterPro" id="IPR036179">
    <property type="entry name" value="Ig-like_dom_sf"/>
</dbReference>
<evidence type="ECO:0000256" key="10">
    <source>
        <dbReference type="ARBA" id="ARBA00050022"/>
    </source>
</evidence>
<evidence type="ECO:0000256" key="1">
    <source>
        <dbReference type="ARBA" id="ARBA00004251"/>
    </source>
</evidence>
<dbReference type="InterPro" id="IPR007110">
    <property type="entry name" value="Ig-like_dom"/>
</dbReference>
<dbReference type="PANTHER" id="PTHR35670:SF1">
    <property type="entry name" value="TRANSMEMBRANE PROTEIN 81"/>
    <property type="match status" value="1"/>
</dbReference>
<dbReference type="SMART" id="SM00409">
    <property type="entry name" value="IG"/>
    <property type="match status" value="1"/>
</dbReference>
<dbReference type="PROSITE" id="PS50835">
    <property type="entry name" value="IG_LIKE"/>
    <property type="match status" value="1"/>
</dbReference>
<evidence type="ECO:0000259" key="12">
    <source>
        <dbReference type="PROSITE" id="PS50835"/>
    </source>
</evidence>
<keyword evidence="7" id="KW-1015">Disulfide bond</keyword>
<dbReference type="SUPFAM" id="SSF48726">
    <property type="entry name" value="Immunoglobulin"/>
    <property type="match status" value="1"/>
</dbReference>
<keyword evidence="4" id="KW-0732">Signal</keyword>
<keyword evidence="5 11" id="KW-1133">Transmembrane helix</keyword>
<evidence type="ECO:0000256" key="5">
    <source>
        <dbReference type="ARBA" id="ARBA00022989"/>
    </source>
</evidence>
<feature type="non-terminal residue" evidence="13">
    <location>
        <position position="248"/>
    </location>
</feature>
<comment type="function">
    <text evidence="9">Essential fertilization factor required for male fertility. Part of a conserved trimeric sperm complex with the essential fertilization factors IZUMO1 and SPACA6 which bridges sperm and oocyte membranes during fertilization by binding to IZUMO1R/JUNO on the oocyte.</text>
</comment>
<reference evidence="13" key="1">
    <citation type="thesis" date="2020" institute="ProQuest LLC" country="789 East Eisenhower Parkway, Ann Arbor, MI, USA">
        <title>Comparative Genomics and Chromosome Evolution.</title>
        <authorList>
            <person name="Mudd A.B."/>
        </authorList>
    </citation>
    <scope>NUCLEOTIDE SEQUENCE</scope>
    <source>
        <strain evidence="13">HN-11 Male</strain>
        <tissue evidence="13">Kidney and liver</tissue>
    </source>
</reference>
<evidence type="ECO:0000256" key="4">
    <source>
        <dbReference type="ARBA" id="ARBA00022729"/>
    </source>
</evidence>
<dbReference type="PANTHER" id="PTHR35670">
    <property type="entry name" value="TRANSMEMBRANE PROTEIN 81"/>
    <property type="match status" value="1"/>
</dbReference>
<feature type="domain" description="Ig-like" evidence="12">
    <location>
        <begin position="72"/>
        <end position="148"/>
    </location>
</feature>
<accession>A0A8J6FBX2</accession>
<evidence type="ECO:0000256" key="2">
    <source>
        <dbReference type="ARBA" id="ARBA00022475"/>
    </source>
</evidence>
<proteinExistence type="predicted"/>
<evidence type="ECO:0000256" key="3">
    <source>
        <dbReference type="ARBA" id="ARBA00022692"/>
    </source>
</evidence>
<comment type="subcellular location">
    <subcellularLocation>
        <location evidence="1">Cell membrane</location>
        <topology evidence="1">Single-pass type I membrane protein</topology>
    </subcellularLocation>
</comment>
<gene>
    <name evidence="13" type="ORF">GDO78_008522</name>
</gene>
<dbReference type="CDD" id="cd00096">
    <property type="entry name" value="Ig"/>
    <property type="match status" value="1"/>
</dbReference>
<sequence length="248" mass="27534">WEDFVTVTIPSILENVSIRTVIETTECSVTCGIGSKIEKRCLVDRAGIQNDCEVVRVDCLRNWLCGIQIYTVKTGDNFIMDCQIPPTGTLGGRKLYYWRIARATVTTSERYFQPLKVTNYTLVFESIQEEDAGTYLCDVQREDDLKLVKRIYFGVKVIATGIMDIDFYKYVISKQQLTTLAEGLTTPVVEEKVELHGGIYSYVAIGSSVGLLAGIAVLVVSRSQKDSSRPILSGRNTAASPIDSYGSL</sequence>
<dbReference type="GO" id="GO:0005886">
    <property type="term" value="C:plasma membrane"/>
    <property type="evidence" value="ECO:0007669"/>
    <property type="project" value="UniProtKB-SubCell"/>
</dbReference>
<dbReference type="Proteomes" id="UP000770717">
    <property type="component" value="Unassembled WGS sequence"/>
</dbReference>
<keyword evidence="2" id="KW-1003">Cell membrane</keyword>
<keyword evidence="3 11" id="KW-0812">Transmembrane</keyword>
<dbReference type="AlphaFoldDB" id="A0A8J6FBX2"/>
<evidence type="ECO:0000313" key="14">
    <source>
        <dbReference type="Proteomes" id="UP000770717"/>
    </source>
</evidence>
<organism evidence="13 14">
    <name type="scientific">Eleutherodactylus coqui</name>
    <name type="common">Puerto Rican coqui</name>
    <dbReference type="NCBI Taxonomy" id="57060"/>
    <lineage>
        <taxon>Eukaryota</taxon>
        <taxon>Metazoa</taxon>
        <taxon>Chordata</taxon>
        <taxon>Craniata</taxon>
        <taxon>Vertebrata</taxon>
        <taxon>Euteleostomi</taxon>
        <taxon>Amphibia</taxon>
        <taxon>Batrachia</taxon>
        <taxon>Anura</taxon>
        <taxon>Neobatrachia</taxon>
        <taxon>Hyloidea</taxon>
        <taxon>Eleutherodactylidae</taxon>
        <taxon>Eleutherodactylinae</taxon>
        <taxon>Eleutherodactylus</taxon>
        <taxon>Eleutherodactylus</taxon>
    </lineage>
</organism>
<dbReference type="InterPro" id="IPR003599">
    <property type="entry name" value="Ig_sub"/>
</dbReference>
<evidence type="ECO:0000256" key="11">
    <source>
        <dbReference type="SAM" id="Phobius"/>
    </source>
</evidence>
<comment type="caution">
    <text evidence="13">The sequence shown here is derived from an EMBL/GenBank/DDBJ whole genome shotgun (WGS) entry which is preliminary data.</text>
</comment>
<name>A0A8J6FBX2_ELECQ</name>
<dbReference type="Gene3D" id="2.60.40.10">
    <property type="entry name" value="Immunoglobulins"/>
    <property type="match status" value="1"/>
</dbReference>
<dbReference type="InterPro" id="IPR039293">
    <property type="entry name" value="TMEM81"/>
</dbReference>
<evidence type="ECO:0000256" key="8">
    <source>
        <dbReference type="ARBA" id="ARBA00023319"/>
    </source>
</evidence>
<evidence type="ECO:0000256" key="7">
    <source>
        <dbReference type="ARBA" id="ARBA00023157"/>
    </source>
</evidence>
<keyword evidence="14" id="KW-1185">Reference proteome</keyword>
<feature type="transmembrane region" description="Helical" evidence="11">
    <location>
        <begin position="199"/>
        <end position="220"/>
    </location>
</feature>
<dbReference type="OrthoDB" id="9390762at2759"/>
<dbReference type="InterPro" id="IPR013783">
    <property type="entry name" value="Ig-like_fold"/>
</dbReference>
<keyword evidence="8" id="KW-0393">Immunoglobulin domain</keyword>
<dbReference type="EMBL" id="WNTK01000004">
    <property type="protein sequence ID" value="KAG9485483.1"/>
    <property type="molecule type" value="Genomic_DNA"/>
</dbReference>